<comment type="caution">
    <text evidence="1">The sequence shown here is derived from an EMBL/GenBank/DDBJ whole genome shotgun (WGS) entry which is preliminary data.</text>
</comment>
<sequence length="85" mass="9771">MDKWRFVSRRTIERALRSLAASSHIGPTSKTQSIVLTSTVIFRLQVFIKYQGRLHGSAKNTRKSSKISNFPELKKSRFWSNPTFG</sequence>
<evidence type="ECO:0000313" key="2">
    <source>
        <dbReference type="Proteomes" id="UP000076858"/>
    </source>
</evidence>
<gene>
    <name evidence="1" type="ORF">APZ42_008201</name>
</gene>
<dbReference type="Proteomes" id="UP000076858">
    <property type="component" value="Unassembled WGS sequence"/>
</dbReference>
<organism evidence="1 2">
    <name type="scientific">Daphnia magna</name>
    <dbReference type="NCBI Taxonomy" id="35525"/>
    <lineage>
        <taxon>Eukaryota</taxon>
        <taxon>Metazoa</taxon>
        <taxon>Ecdysozoa</taxon>
        <taxon>Arthropoda</taxon>
        <taxon>Crustacea</taxon>
        <taxon>Branchiopoda</taxon>
        <taxon>Diplostraca</taxon>
        <taxon>Cladocera</taxon>
        <taxon>Anomopoda</taxon>
        <taxon>Daphniidae</taxon>
        <taxon>Daphnia</taxon>
    </lineage>
</organism>
<name>A0A162BT63_9CRUS</name>
<protein>
    <submittedName>
        <fullName evidence="1">Uncharacterized protein</fullName>
    </submittedName>
</protein>
<evidence type="ECO:0000313" key="1">
    <source>
        <dbReference type="EMBL" id="KZR97110.1"/>
    </source>
</evidence>
<accession>A0A162BT63</accession>
<reference evidence="1 2" key="1">
    <citation type="submission" date="2016-03" db="EMBL/GenBank/DDBJ databases">
        <title>EvidentialGene: Evidence-directed Construction of Genes on Genomes.</title>
        <authorList>
            <person name="Gilbert D.G."/>
            <person name="Choi J.-H."/>
            <person name="Mockaitis K."/>
            <person name="Colbourne J."/>
            <person name="Pfrender M."/>
        </authorList>
    </citation>
    <scope>NUCLEOTIDE SEQUENCE [LARGE SCALE GENOMIC DNA]</scope>
    <source>
        <strain evidence="1 2">Xinb3</strain>
        <tissue evidence="1">Complete organism</tissue>
    </source>
</reference>
<dbReference type="AlphaFoldDB" id="A0A162BT63"/>
<dbReference type="EMBL" id="LRGB01022592">
    <property type="protein sequence ID" value="KZR97110.1"/>
    <property type="molecule type" value="Genomic_DNA"/>
</dbReference>
<proteinExistence type="predicted"/>
<keyword evidence="2" id="KW-1185">Reference proteome</keyword>